<evidence type="ECO:0000259" key="4">
    <source>
        <dbReference type="PROSITE" id="PS51406"/>
    </source>
</evidence>
<dbReference type="NCBIfam" id="NF040941">
    <property type="entry name" value="GGGWT_bact"/>
    <property type="match status" value="2"/>
</dbReference>
<dbReference type="Proteomes" id="UP000886998">
    <property type="component" value="Unassembled WGS sequence"/>
</dbReference>
<dbReference type="InterPro" id="IPR050373">
    <property type="entry name" value="Fibrinogen_C-term_domain"/>
</dbReference>
<dbReference type="PROSITE" id="PS00514">
    <property type="entry name" value="FIBRINOGEN_C_1"/>
    <property type="match status" value="2"/>
</dbReference>
<dbReference type="PROSITE" id="PS51406">
    <property type="entry name" value="FIBRINOGEN_C_2"/>
    <property type="match status" value="2"/>
</dbReference>
<evidence type="ECO:0000313" key="6">
    <source>
        <dbReference type="Proteomes" id="UP000886998"/>
    </source>
</evidence>
<dbReference type="CDD" id="cd00087">
    <property type="entry name" value="FReD"/>
    <property type="match status" value="2"/>
</dbReference>
<dbReference type="PANTHER" id="PTHR19143">
    <property type="entry name" value="FIBRINOGEN/TENASCIN/ANGIOPOEITIN"/>
    <property type="match status" value="1"/>
</dbReference>
<evidence type="ECO:0000256" key="2">
    <source>
        <dbReference type="ARBA" id="ARBA00023157"/>
    </source>
</evidence>
<evidence type="ECO:0000256" key="3">
    <source>
        <dbReference type="ARBA" id="ARBA00053344"/>
    </source>
</evidence>
<dbReference type="InterPro" id="IPR036056">
    <property type="entry name" value="Fibrinogen-like_C"/>
</dbReference>
<dbReference type="FunFam" id="3.90.215.10:FF:000001">
    <property type="entry name" value="Tenascin isoform 1"/>
    <property type="match status" value="2"/>
</dbReference>
<dbReference type="GO" id="GO:0098609">
    <property type="term" value="P:cell-cell adhesion"/>
    <property type="evidence" value="ECO:0007669"/>
    <property type="project" value="UniProtKB-ARBA"/>
</dbReference>
<name>A0A8X7C6Z8_9ARAC</name>
<evidence type="ECO:0000256" key="1">
    <source>
        <dbReference type="ARBA" id="ARBA00022837"/>
    </source>
</evidence>
<dbReference type="EMBL" id="BMAV01012831">
    <property type="protein sequence ID" value="GFY59821.1"/>
    <property type="molecule type" value="Genomic_DNA"/>
</dbReference>
<comment type="caution">
    <text evidence="5">The sequence shown here is derived from an EMBL/GenBank/DDBJ whole genome shotgun (WGS) entry which is preliminary data.</text>
</comment>
<dbReference type="Pfam" id="PF00147">
    <property type="entry name" value="Fibrinogen_C"/>
    <property type="match status" value="2"/>
</dbReference>
<reference evidence="5" key="1">
    <citation type="submission" date="2020-08" db="EMBL/GenBank/DDBJ databases">
        <title>Multicomponent nature underlies the extraordinary mechanical properties of spider dragline silk.</title>
        <authorList>
            <person name="Kono N."/>
            <person name="Nakamura H."/>
            <person name="Mori M."/>
            <person name="Yoshida Y."/>
            <person name="Ohtoshi R."/>
            <person name="Malay A.D."/>
            <person name="Moran D.A.P."/>
            <person name="Tomita M."/>
            <person name="Numata K."/>
            <person name="Arakawa K."/>
        </authorList>
    </citation>
    <scope>NUCLEOTIDE SEQUENCE</scope>
</reference>
<keyword evidence="2" id="KW-1015">Disulfide bond</keyword>
<keyword evidence="1" id="KW-0106">Calcium</keyword>
<protein>
    <submittedName>
        <fullName evidence="5">Techylectin-5A</fullName>
    </submittedName>
</protein>
<sequence length="616" mass="71343">MQSNIRSLDEICGTTTLPKHVKRELCCKMIKVSFLLCFTLLAISKALKNVTSGCNLGDRSIFYLDAATEMIEKAKVHFPECSAITSKPTDCEGFLSRDGKTKSGVYTIWPNSRVIENKPIDVFCDMDTDGGGWTVIQRRGNYGRPNDYFFKDWNDYKIGFGDIEKDFWLGNDNIFALTNQRLYSIRFDLMAVGGEKRYAIYDTFWIDDENNNYTLHIKDYSGDAGDSMIGSHNNKKFSSKDRDNDSYDGQCAVTFKGAWWYSSCHSSNLNGLYLRGIHERHSKGVHWYTFKDHNESLDTTEMKIRPKNFRKTQILIETPQKNRKNILRFIMNNSHNSFLLISLIILQVFGKVTFCCDHSERSISFLDVAVDMITKAKINLPTCPDKTLKPVDCEEVLQSGHNESGVYTIWPRSRVIDDKHIDVFCDMETDEGGWTVIQRRGNFNRPQDYFFKDWNSYKNGFGDVEEDFWLGNDNIFALTNQRLNSLRFDLQSVDGERRYALYDTFWIEDESTNYTLHTTEYSGDAGDSILGHHISQKFTTKDRDNDNQKDQNCALLYKGGWWYNSCHYSNPNGLYLRGVHESYADGVNWHSWKGYKESLETTEIKIRPTHFRKKSV</sequence>
<evidence type="ECO:0000313" key="5">
    <source>
        <dbReference type="EMBL" id="GFY59821.1"/>
    </source>
</evidence>
<feature type="domain" description="Fibrinogen C-terminal" evidence="4">
    <location>
        <begin position="82"/>
        <end position="308"/>
    </location>
</feature>
<dbReference type="SMART" id="SM00186">
    <property type="entry name" value="FBG"/>
    <property type="match status" value="2"/>
</dbReference>
<proteinExistence type="predicted"/>
<keyword evidence="6" id="KW-1185">Reference proteome</keyword>
<dbReference type="AlphaFoldDB" id="A0A8X7C6Z8"/>
<dbReference type="OrthoDB" id="6145874at2759"/>
<dbReference type="GO" id="GO:0030246">
    <property type="term" value="F:carbohydrate binding"/>
    <property type="evidence" value="ECO:0007669"/>
    <property type="project" value="UniProtKB-ARBA"/>
</dbReference>
<feature type="domain" description="Fibrinogen C-terminal" evidence="4">
    <location>
        <begin position="384"/>
        <end position="610"/>
    </location>
</feature>
<gene>
    <name evidence="5" type="ORF">TNIN_178111</name>
</gene>
<organism evidence="5 6">
    <name type="scientific">Trichonephila inaurata madagascariensis</name>
    <dbReference type="NCBI Taxonomy" id="2747483"/>
    <lineage>
        <taxon>Eukaryota</taxon>
        <taxon>Metazoa</taxon>
        <taxon>Ecdysozoa</taxon>
        <taxon>Arthropoda</taxon>
        <taxon>Chelicerata</taxon>
        <taxon>Arachnida</taxon>
        <taxon>Araneae</taxon>
        <taxon>Araneomorphae</taxon>
        <taxon>Entelegynae</taxon>
        <taxon>Araneoidea</taxon>
        <taxon>Nephilidae</taxon>
        <taxon>Trichonephila</taxon>
        <taxon>Trichonephila inaurata</taxon>
    </lineage>
</organism>
<dbReference type="InterPro" id="IPR014716">
    <property type="entry name" value="Fibrinogen_a/b/g_C_1"/>
</dbReference>
<accession>A0A8X7C6Z8</accession>
<dbReference type="Gene3D" id="3.90.215.10">
    <property type="entry name" value="Gamma Fibrinogen, chain A, domain 1"/>
    <property type="match status" value="2"/>
</dbReference>
<dbReference type="GO" id="GO:0005615">
    <property type="term" value="C:extracellular space"/>
    <property type="evidence" value="ECO:0007669"/>
    <property type="project" value="TreeGrafter"/>
</dbReference>
<comment type="function">
    <text evidence="3">Lectin involved in innate immunity. Agglutinates all types of human erythrocytes, Gram-positive and Gram-negative bacteria. Has a stronger agglutinating activity towards Gram-negative bacteria than towards Gram-positive bacteria. Specifically recognizes acetyl group-containing substances on agglutinated cells. The hemagglutinating activity was inhibited by EDTA, acetyl group-containing mono- and disaccharides, N-acetyl derivatives of amino acids, other acetyl group-containing substances, propionamide and benzamide. Enhances the antimicrobial activity of big defensin against Gram-positive bacteria but not against Gram-negative bacteria.</text>
</comment>
<dbReference type="SUPFAM" id="SSF56496">
    <property type="entry name" value="Fibrinogen C-terminal domain-like"/>
    <property type="match status" value="2"/>
</dbReference>
<dbReference type="InterPro" id="IPR002181">
    <property type="entry name" value="Fibrinogen_a/b/g_C_dom"/>
</dbReference>
<dbReference type="InterPro" id="IPR020837">
    <property type="entry name" value="Fibrinogen_CS"/>
</dbReference>